<evidence type="ECO:0000313" key="1">
    <source>
        <dbReference type="EMBL" id="MDT7526887.1"/>
    </source>
</evidence>
<keyword evidence="2" id="KW-1185">Reference proteome</keyword>
<gene>
    <name evidence="1" type="ORF">NOG12_12470</name>
</gene>
<organism evidence="1 2">
    <name type="scientific">Pseudidiomarina fusca</name>
    <dbReference type="NCBI Taxonomy" id="2965078"/>
    <lineage>
        <taxon>Bacteria</taxon>
        <taxon>Pseudomonadati</taxon>
        <taxon>Pseudomonadota</taxon>
        <taxon>Gammaproteobacteria</taxon>
        <taxon>Alteromonadales</taxon>
        <taxon>Idiomarinaceae</taxon>
        <taxon>Pseudidiomarina</taxon>
    </lineage>
</organism>
<name>A0ABU3L0T3_9GAMM</name>
<accession>A0ABU3L0T3</accession>
<proteinExistence type="predicted"/>
<dbReference type="Proteomes" id="UP001305027">
    <property type="component" value="Unassembled WGS sequence"/>
</dbReference>
<comment type="caution">
    <text evidence="1">The sequence shown here is derived from an EMBL/GenBank/DDBJ whole genome shotgun (WGS) entry which is preliminary data.</text>
</comment>
<dbReference type="EMBL" id="JANFPJ010000047">
    <property type="protein sequence ID" value="MDT7526887.1"/>
    <property type="molecule type" value="Genomic_DNA"/>
</dbReference>
<evidence type="ECO:0000313" key="2">
    <source>
        <dbReference type="Proteomes" id="UP001305027"/>
    </source>
</evidence>
<dbReference type="RefSeq" id="WP_313933428.1">
    <property type="nucleotide sequence ID" value="NZ_JANFPJ010000047.1"/>
</dbReference>
<reference evidence="1 2" key="1">
    <citation type="submission" date="2022-07" db="EMBL/GenBank/DDBJ databases">
        <title>Pseudidiomarina sp. nov, a marine bacterium isolated from Pacific Ocean.</title>
        <authorList>
            <person name="Wang Y."/>
        </authorList>
    </citation>
    <scope>NUCLEOTIDE SEQUENCE [LARGE SCALE GENOMIC DNA]</scope>
    <source>
        <strain evidence="1 2">GXY010</strain>
    </source>
</reference>
<sequence>MFLKLGKDYADAELFYLQDFCGMLDSKLTTLNDRISVSRDPESDGLFDYAEYFIGLGFCAIQRYLIDCLDSKGIKKRAGFELGQKTSSGRTYVQLINSLANWWKHSPEWQHFVYEDKEIKRSKGEQRTIDDVLEISDYPYVFSTALVQLSPEGRLVLSDLIPFLVKWRDDVHEYAR</sequence>
<protein>
    <submittedName>
        <fullName evidence="1">Uncharacterized protein</fullName>
    </submittedName>
</protein>